<dbReference type="EMBL" id="JELW01000003">
    <property type="protein sequence ID" value="EXV03744.1"/>
    <property type="molecule type" value="Genomic_DNA"/>
</dbReference>
<dbReference type="InterPro" id="IPR006771">
    <property type="entry name" value="CetA-like"/>
</dbReference>
<dbReference type="Pfam" id="PF04681">
    <property type="entry name" value="Bys1"/>
    <property type="match status" value="1"/>
</dbReference>
<accession>A0A0A1V0R2</accession>
<feature type="chain" id="PRO_5001981250" evidence="1">
    <location>
        <begin position="18"/>
        <end position="164"/>
    </location>
</feature>
<evidence type="ECO:0000313" key="3">
    <source>
        <dbReference type="Proteomes" id="UP000030151"/>
    </source>
</evidence>
<evidence type="ECO:0000256" key="1">
    <source>
        <dbReference type="SAM" id="SignalP"/>
    </source>
</evidence>
<reference evidence="2 3" key="1">
    <citation type="submission" date="2014-02" db="EMBL/GenBank/DDBJ databases">
        <title>The genome sequence of the entomopathogenic fungus Metarhizium robertsii ARSEF 2575.</title>
        <authorList>
            <person name="Giuliano Garisto Donzelli B."/>
            <person name="Roe B.A."/>
            <person name="Macmil S.L."/>
            <person name="Krasnoff S.B."/>
            <person name="Gibson D.M."/>
        </authorList>
    </citation>
    <scope>NUCLEOTIDE SEQUENCE [LARGE SCALE GENOMIC DNA]</scope>
    <source>
        <strain evidence="2 3">ARSEF 2575</strain>
    </source>
</reference>
<dbReference type="eggNOG" id="ENOG502SP0S">
    <property type="taxonomic scope" value="Eukaryota"/>
</dbReference>
<protein>
    <submittedName>
        <fullName evidence="2">Blastomyces unicellular-phase-specific protein</fullName>
    </submittedName>
</protein>
<sequence length="164" mass="18254">MLTILALGFALAKAALAIGNAVVENNCEFPVYLRSVGREVSPAYYLRPRGGRFSEPYSRDPTFGQALKITLGPDDVFDPTRPQTVYGYTLSEPFIYYDLDDVRGNIFAGKRLVQRSTDDSCPSNVWPQGVPVEPHVHNCRDSEADIILTLCSAEGGLYYNIWEL</sequence>
<comment type="caution">
    <text evidence="2">The sequence shown here is derived from an EMBL/GenBank/DDBJ whole genome shotgun (WGS) entry which is preliminary data.</text>
</comment>
<gene>
    <name evidence="2" type="ORF">X797_003543</name>
</gene>
<dbReference type="Proteomes" id="UP000030151">
    <property type="component" value="Unassembled WGS sequence"/>
</dbReference>
<dbReference type="AlphaFoldDB" id="A0A0A1V0R2"/>
<evidence type="ECO:0000313" key="2">
    <source>
        <dbReference type="EMBL" id="EXV03744.1"/>
    </source>
</evidence>
<dbReference type="PANTHER" id="PTHR36195:SF4">
    <property type="entry name" value="DOMAIN PROTEIN, PUTATIVE (AFU_ORTHOLOGUE AFUA_5G01990)-RELATED"/>
    <property type="match status" value="1"/>
</dbReference>
<dbReference type="HOGENOM" id="CLU_083650_1_1_1"/>
<dbReference type="PANTHER" id="PTHR36195">
    <property type="entry name" value="DOMAIN PROTEIN, PUTATIVE (AFU_ORTHOLOGUE AFUA_5G01990)-RELATED-RELATED"/>
    <property type="match status" value="1"/>
</dbReference>
<dbReference type="OrthoDB" id="3682664at2759"/>
<name>A0A0A1V0R2_9HYPO</name>
<feature type="signal peptide" evidence="1">
    <location>
        <begin position="1"/>
        <end position="17"/>
    </location>
</feature>
<keyword evidence="1" id="KW-0732">Signal</keyword>
<proteinExistence type="predicted"/>
<organism evidence="2 3">
    <name type="scientific">Metarhizium robertsii</name>
    <dbReference type="NCBI Taxonomy" id="568076"/>
    <lineage>
        <taxon>Eukaryota</taxon>
        <taxon>Fungi</taxon>
        <taxon>Dikarya</taxon>
        <taxon>Ascomycota</taxon>
        <taxon>Pezizomycotina</taxon>
        <taxon>Sordariomycetes</taxon>
        <taxon>Hypocreomycetidae</taxon>
        <taxon>Hypocreales</taxon>
        <taxon>Clavicipitaceae</taxon>
        <taxon>Metarhizium</taxon>
    </lineage>
</organism>